<evidence type="ECO:0000313" key="1">
    <source>
        <dbReference type="EMBL" id="QDP41178.1"/>
    </source>
</evidence>
<name>A0A516KIF7_9BACI</name>
<organism evidence="1 2">
    <name type="scientific">Radiobacillus deserti</name>
    <dbReference type="NCBI Taxonomy" id="2594883"/>
    <lineage>
        <taxon>Bacteria</taxon>
        <taxon>Bacillati</taxon>
        <taxon>Bacillota</taxon>
        <taxon>Bacilli</taxon>
        <taxon>Bacillales</taxon>
        <taxon>Bacillaceae</taxon>
        <taxon>Radiobacillus</taxon>
    </lineage>
</organism>
<dbReference type="EMBL" id="CP041666">
    <property type="protein sequence ID" value="QDP41178.1"/>
    <property type="molecule type" value="Genomic_DNA"/>
</dbReference>
<dbReference type="RefSeq" id="WP_143895455.1">
    <property type="nucleotide sequence ID" value="NZ_CP041666.1"/>
</dbReference>
<proteinExistence type="predicted"/>
<evidence type="ECO:0000313" key="2">
    <source>
        <dbReference type="Proteomes" id="UP000315215"/>
    </source>
</evidence>
<dbReference type="PROSITE" id="PS51257">
    <property type="entry name" value="PROKAR_LIPOPROTEIN"/>
    <property type="match status" value="1"/>
</dbReference>
<dbReference type="KEGG" id="aqt:FN924_13870"/>
<sequence>MFFIKKKSTYLLLVVLGFVFFLVGCQQEEKVFNEAVTIDNFDSIILGDPENGESGTTYKEVISLFDGKKQVTTRSIKKMERP</sequence>
<dbReference type="Proteomes" id="UP000315215">
    <property type="component" value="Chromosome"/>
</dbReference>
<accession>A0A516KIF7</accession>
<keyword evidence="2" id="KW-1185">Reference proteome</keyword>
<dbReference type="AlphaFoldDB" id="A0A516KIF7"/>
<reference evidence="1 2" key="1">
    <citation type="submission" date="2019-07" db="EMBL/GenBank/DDBJ databases">
        <authorList>
            <person name="Li J."/>
        </authorList>
    </citation>
    <scope>NUCLEOTIDE SEQUENCE [LARGE SCALE GENOMIC DNA]</scope>
    <source>
        <strain evidence="1 2">TKL69</strain>
    </source>
</reference>
<gene>
    <name evidence="1" type="ORF">FN924_13870</name>
</gene>
<protein>
    <submittedName>
        <fullName evidence="1">Uncharacterized protein</fullName>
    </submittedName>
</protein>